<protein>
    <submittedName>
        <fullName evidence="10">Response regulator</fullName>
    </submittedName>
</protein>
<dbReference type="GO" id="GO:0006355">
    <property type="term" value="P:regulation of DNA-templated transcription"/>
    <property type="evidence" value="ECO:0007669"/>
    <property type="project" value="InterPro"/>
</dbReference>
<dbReference type="PROSITE" id="PS50110">
    <property type="entry name" value="RESPONSE_REGULATORY"/>
    <property type="match status" value="1"/>
</dbReference>
<evidence type="ECO:0000259" key="8">
    <source>
        <dbReference type="PROSITE" id="PS50110"/>
    </source>
</evidence>
<feature type="domain" description="Response regulatory" evidence="8">
    <location>
        <begin position="3"/>
        <end position="117"/>
    </location>
</feature>
<evidence type="ECO:0000256" key="4">
    <source>
        <dbReference type="ARBA" id="ARBA00023125"/>
    </source>
</evidence>
<reference evidence="11" key="1">
    <citation type="journal article" date="2014" name="Stand. Genomic Sci.">
        <title>Genome sequence of the exopolysaccharide-producing Salipiger mucosus type strain (DSM 16094(T)), a moderately halophilic member of the Roseobacter clade.</title>
        <authorList>
            <person name="Riedel T."/>
            <person name="Spring S."/>
            <person name="Fiebig A."/>
            <person name="Petersen J."/>
            <person name="Kyrpides N.C."/>
            <person name="Goker M."/>
            <person name="Klenk H.P."/>
        </authorList>
    </citation>
    <scope>NUCLEOTIDE SEQUENCE [LARGE SCALE GENOMIC DNA]</scope>
    <source>
        <strain evidence="11">DSM 16094</strain>
    </source>
</reference>
<dbReference type="Pfam" id="PF00072">
    <property type="entry name" value="Response_reg"/>
    <property type="match status" value="1"/>
</dbReference>
<feature type="modified residue" description="4-aspartylphosphate" evidence="6">
    <location>
        <position position="53"/>
    </location>
</feature>
<dbReference type="SMART" id="SM00862">
    <property type="entry name" value="Trans_reg_C"/>
    <property type="match status" value="1"/>
</dbReference>
<dbReference type="PANTHER" id="PTHR48111:SF1">
    <property type="entry name" value="TWO-COMPONENT RESPONSE REGULATOR ORR33"/>
    <property type="match status" value="1"/>
</dbReference>
<dbReference type="Gene3D" id="3.40.50.2300">
    <property type="match status" value="1"/>
</dbReference>
<dbReference type="CDD" id="cd00383">
    <property type="entry name" value="trans_reg_C"/>
    <property type="match status" value="1"/>
</dbReference>
<dbReference type="Gene3D" id="1.10.10.10">
    <property type="entry name" value="Winged helix-like DNA-binding domain superfamily/Winged helix DNA-binding domain"/>
    <property type="match status" value="1"/>
</dbReference>
<keyword evidence="3" id="KW-0805">Transcription regulation</keyword>
<evidence type="ECO:0000256" key="6">
    <source>
        <dbReference type="PROSITE-ProRule" id="PRU00169"/>
    </source>
</evidence>
<comment type="caution">
    <text evidence="10">The sequence shown here is derived from an EMBL/GenBank/DDBJ whole genome shotgun (WGS) entry which is preliminary data.</text>
</comment>
<dbReference type="SUPFAM" id="SSF46894">
    <property type="entry name" value="C-terminal effector domain of the bipartite response regulators"/>
    <property type="match status" value="1"/>
</dbReference>
<keyword evidence="4 7" id="KW-0238">DNA-binding</keyword>
<dbReference type="AlphaFoldDB" id="S9QWF3"/>
<dbReference type="PROSITE" id="PS51755">
    <property type="entry name" value="OMPR_PHOB"/>
    <property type="match status" value="1"/>
</dbReference>
<feature type="DNA-binding region" description="OmpR/PhoB-type" evidence="7">
    <location>
        <begin position="121"/>
        <end position="223"/>
    </location>
</feature>
<dbReference type="GO" id="GO:0000156">
    <property type="term" value="F:phosphorelay response regulator activity"/>
    <property type="evidence" value="ECO:0007669"/>
    <property type="project" value="TreeGrafter"/>
</dbReference>
<dbReference type="InterPro" id="IPR001789">
    <property type="entry name" value="Sig_transdc_resp-reg_receiver"/>
</dbReference>
<dbReference type="eggNOG" id="COG0745">
    <property type="taxonomic scope" value="Bacteria"/>
</dbReference>
<dbReference type="RefSeq" id="WP_020042382.1">
    <property type="nucleotide sequence ID" value="NZ_KE557274.1"/>
</dbReference>
<dbReference type="InterPro" id="IPR036388">
    <property type="entry name" value="WH-like_DNA-bd_sf"/>
</dbReference>
<dbReference type="InterPro" id="IPR001867">
    <property type="entry name" value="OmpR/PhoB-type_DNA-bd"/>
</dbReference>
<evidence type="ECO:0000256" key="7">
    <source>
        <dbReference type="PROSITE-ProRule" id="PRU01091"/>
    </source>
</evidence>
<keyword evidence="5" id="KW-0804">Transcription</keyword>
<accession>S9QWF3</accession>
<dbReference type="GO" id="GO:0005829">
    <property type="term" value="C:cytosol"/>
    <property type="evidence" value="ECO:0007669"/>
    <property type="project" value="TreeGrafter"/>
</dbReference>
<dbReference type="InterPro" id="IPR039420">
    <property type="entry name" value="WalR-like"/>
</dbReference>
<dbReference type="InterPro" id="IPR011006">
    <property type="entry name" value="CheY-like_superfamily"/>
</dbReference>
<name>S9QWF3_9RHOB</name>
<dbReference type="GO" id="GO:0032993">
    <property type="term" value="C:protein-DNA complex"/>
    <property type="evidence" value="ECO:0007669"/>
    <property type="project" value="TreeGrafter"/>
</dbReference>
<dbReference type="InterPro" id="IPR016032">
    <property type="entry name" value="Sig_transdc_resp-reg_C-effctor"/>
</dbReference>
<evidence type="ECO:0000313" key="10">
    <source>
        <dbReference type="EMBL" id="EPX83948.1"/>
    </source>
</evidence>
<keyword evidence="11" id="KW-1185">Reference proteome</keyword>
<evidence type="ECO:0000256" key="3">
    <source>
        <dbReference type="ARBA" id="ARBA00023015"/>
    </source>
</evidence>
<dbReference type="SUPFAM" id="SSF52172">
    <property type="entry name" value="CheY-like"/>
    <property type="match status" value="1"/>
</dbReference>
<dbReference type="GO" id="GO:0000976">
    <property type="term" value="F:transcription cis-regulatory region binding"/>
    <property type="evidence" value="ECO:0007669"/>
    <property type="project" value="TreeGrafter"/>
</dbReference>
<dbReference type="HOGENOM" id="CLU_000445_30_4_5"/>
<dbReference type="CDD" id="cd17574">
    <property type="entry name" value="REC_OmpR"/>
    <property type="match status" value="1"/>
</dbReference>
<dbReference type="STRING" id="1123237.Salmuc_01723"/>
<dbReference type="PANTHER" id="PTHR48111">
    <property type="entry name" value="REGULATOR OF RPOS"/>
    <property type="match status" value="1"/>
</dbReference>
<proteinExistence type="predicted"/>
<evidence type="ECO:0000313" key="11">
    <source>
        <dbReference type="Proteomes" id="UP000015347"/>
    </source>
</evidence>
<dbReference type="EMBL" id="APVH01000013">
    <property type="protein sequence ID" value="EPX83948.1"/>
    <property type="molecule type" value="Genomic_DNA"/>
</dbReference>
<evidence type="ECO:0000256" key="2">
    <source>
        <dbReference type="ARBA" id="ARBA00023012"/>
    </source>
</evidence>
<keyword evidence="1 6" id="KW-0597">Phosphoprotein</keyword>
<dbReference type="Pfam" id="PF00486">
    <property type="entry name" value="Trans_reg_C"/>
    <property type="match status" value="1"/>
</dbReference>
<evidence type="ECO:0000259" key="9">
    <source>
        <dbReference type="PROSITE" id="PS51755"/>
    </source>
</evidence>
<keyword evidence="2" id="KW-0902">Two-component regulatory system</keyword>
<dbReference type="OrthoDB" id="9784252at2"/>
<organism evidence="10 11">
    <name type="scientific">Salipiger mucosus DSM 16094</name>
    <dbReference type="NCBI Taxonomy" id="1123237"/>
    <lineage>
        <taxon>Bacteria</taxon>
        <taxon>Pseudomonadati</taxon>
        <taxon>Pseudomonadota</taxon>
        <taxon>Alphaproteobacteria</taxon>
        <taxon>Rhodobacterales</taxon>
        <taxon>Roseobacteraceae</taxon>
        <taxon>Salipiger</taxon>
    </lineage>
</organism>
<evidence type="ECO:0000256" key="5">
    <source>
        <dbReference type="ARBA" id="ARBA00023163"/>
    </source>
</evidence>
<dbReference type="Proteomes" id="UP000015347">
    <property type="component" value="Unassembled WGS sequence"/>
</dbReference>
<feature type="domain" description="OmpR/PhoB-type" evidence="9">
    <location>
        <begin position="121"/>
        <end position="223"/>
    </location>
</feature>
<sequence>MNRIVVVEDEEVLRGDLVDYLSMQGFEALGVGSRADLEALLKHEPPPQVLILDISLPDGDGFDIALAARETINSGIIMLTAHGDTESRVRGFESGADIYLVKHSSLREIAAAVQSLLRRMHREDAPGPDAWLHDPVGWVLTSPEGLQVSLTGTENAFVSALVESAGQALAREDLARLVSNRQTHFDNRHLDAVVSRLRRKILEQAHLEAPFKSVYGVGYTFSAPARTGSASTPPSRGARNGP</sequence>
<dbReference type="SMART" id="SM00448">
    <property type="entry name" value="REC"/>
    <property type="match status" value="1"/>
</dbReference>
<gene>
    <name evidence="10" type="ORF">Salmuc_01723</name>
</gene>
<evidence type="ECO:0000256" key="1">
    <source>
        <dbReference type="ARBA" id="ARBA00022553"/>
    </source>
</evidence>